<sequence>MRNLTTMFVTFDNVYAKVEEELGMEEDLGCDNGIDIIERMRAKAMPSNPKSNMLYEAGVGRGII</sequence>
<keyword evidence="2" id="KW-1185">Reference proteome</keyword>
<evidence type="ECO:0000313" key="2">
    <source>
        <dbReference type="Proteomes" id="UP000823775"/>
    </source>
</evidence>
<dbReference type="Proteomes" id="UP000823775">
    <property type="component" value="Unassembled WGS sequence"/>
</dbReference>
<evidence type="ECO:0000313" key="1">
    <source>
        <dbReference type="EMBL" id="MCD9644767.1"/>
    </source>
</evidence>
<reference evidence="1 2" key="1">
    <citation type="journal article" date="2021" name="BMC Genomics">
        <title>Datura genome reveals duplications of psychoactive alkaloid biosynthetic genes and high mutation rate following tissue culture.</title>
        <authorList>
            <person name="Rajewski A."/>
            <person name="Carter-House D."/>
            <person name="Stajich J."/>
            <person name="Litt A."/>
        </authorList>
    </citation>
    <scope>NUCLEOTIDE SEQUENCE [LARGE SCALE GENOMIC DNA]</scope>
    <source>
        <strain evidence="1">AR-01</strain>
    </source>
</reference>
<name>A0ABS8VEN9_DATST</name>
<gene>
    <name evidence="1" type="ORF">HAX54_033199</name>
</gene>
<organism evidence="1 2">
    <name type="scientific">Datura stramonium</name>
    <name type="common">Jimsonweed</name>
    <name type="synonym">Common thornapple</name>
    <dbReference type="NCBI Taxonomy" id="4076"/>
    <lineage>
        <taxon>Eukaryota</taxon>
        <taxon>Viridiplantae</taxon>
        <taxon>Streptophyta</taxon>
        <taxon>Embryophyta</taxon>
        <taxon>Tracheophyta</taxon>
        <taxon>Spermatophyta</taxon>
        <taxon>Magnoliopsida</taxon>
        <taxon>eudicotyledons</taxon>
        <taxon>Gunneridae</taxon>
        <taxon>Pentapetalae</taxon>
        <taxon>asterids</taxon>
        <taxon>lamiids</taxon>
        <taxon>Solanales</taxon>
        <taxon>Solanaceae</taxon>
        <taxon>Solanoideae</taxon>
        <taxon>Datureae</taxon>
        <taxon>Datura</taxon>
    </lineage>
</organism>
<dbReference type="EMBL" id="JACEIK010004244">
    <property type="protein sequence ID" value="MCD9644767.1"/>
    <property type="molecule type" value="Genomic_DNA"/>
</dbReference>
<protein>
    <submittedName>
        <fullName evidence="1">Uncharacterized protein</fullName>
    </submittedName>
</protein>
<accession>A0ABS8VEN9</accession>
<comment type="caution">
    <text evidence="1">The sequence shown here is derived from an EMBL/GenBank/DDBJ whole genome shotgun (WGS) entry which is preliminary data.</text>
</comment>
<proteinExistence type="predicted"/>
<feature type="non-terminal residue" evidence="1">
    <location>
        <position position="64"/>
    </location>
</feature>